<dbReference type="SMART" id="SM00448">
    <property type="entry name" value="REC"/>
    <property type="match status" value="1"/>
</dbReference>
<dbReference type="PROSITE" id="PS50043">
    <property type="entry name" value="HTH_LUXR_2"/>
    <property type="match status" value="1"/>
</dbReference>
<dbReference type="Pfam" id="PF00072">
    <property type="entry name" value="Response_reg"/>
    <property type="match status" value="1"/>
</dbReference>
<dbReference type="InterPro" id="IPR001789">
    <property type="entry name" value="Sig_transdc_resp-reg_receiver"/>
</dbReference>
<proteinExistence type="predicted"/>
<dbReference type="CDD" id="cd06170">
    <property type="entry name" value="LuxR_C_like"/>
    <property type="match status" value="1"/>
</dbReference>
<evidence type="ECO:0000313" key="9">
    <source>
        <dbReference type="Proteomes" id="UP000233435"/>
    </source>
</evidence>
<dbReference type="SUPFAM" id="SSF46894">
    <property type="entry name" value="C-terminal effector domain of the bipartite response regulators"/>
    <property type="match status" value="1"/>
</dbReference>
<dbReference type="GO" id="GO:0006355">
    <property type="term" value="P:regulation of DNA-templated transcription"/>
    <property type="evidence" value="ECO:0007669"/>
    <property type="project" value="InterPro"/>
</dbReference>
<evidence type="ECO:0000259" key="6">
    <source>
        <dbReference type="PROSITE" id="PS50043"/>
    </source>
</evidence>
<dbReference type="PANTHER" id="PTHR43214:SF41">
    <property type="entry name" value="NITRATE_NITRITE RESPONSE REGULATOR PROTEIN NARP"/>
    <property type="match status" value="1"/>
</dbReference>
<dbReference type="SMART" id="SM00421">
    <property type="entry name" value="HTH_LUXR"/>
    <property type="match status" value="1"/>
</dbReference>
<dbReference type="InterPro" id="IPR016032">
    <property type="entry name" value="Sig_transdc_resp-reg_C-effctor"/>
</dbReference>
<evidence type="ECO:0000313" key="8">
    <source>
        <dbReference type="EMBL" id="PKQ44140.1"/>
    </source>
</evidence>
<dbReference type="PANTHER" id="PTHR43214">
    <property type="entry name" value="TWO-COMPONENT RESPONSE REGULATOR"/>
    <property type="match status" value="1"/>
</dbReference>
<dbReference type="InterPro" id="IPR039420">
    <property type="entry name" value="WalR-like"/>
</dbReference>
<accession>A0A2N3HGP2</accession>
<organism evidence="8 9">
    <name type="scientific">Confluentibacter flavum</name>
    <dbReference type="NCBI Taxonomy" id="1909700"/>
    <lineage>
        <taxon>Bacteria</taxon>
        <taxon>Pseudomonadati</taxon>
        <taxon>Bacteroidota</taxon>
        <taxon>Flavobacteriia</taxon>
        <taxon>Flavobacteriales</taxon>
        <taxon>Flavobacteriaceae</taxon>
        <taxon>Confluentibacter</taxon>
    </lineage>
</organism>
<keyword evidence="1 5" id="KW-0597">Phosphoprotein</keyword>
<dbReference type="Pfam" id="PF00196">
    <property type="entry name" value="GerE"/>
    <property type="match status" value="1"/>
</dbReference>
<comment type="caution">
    <text evidence="8">The sequence shown here is derived from an EMBL/GenBank/DDBJ whole genome shotgun (WGS) entry which is preliminary data.</text>
</comment>
<evidence type="ECO:0000256" key="4">
    <source>
        <dbReference type="ARBA" id="ARBA00023163"/>
    </source>
</evidence>
<protein>
    <submittedName>
        <fullName evidence="8">DNA-binding response regulator</fullName>
    </submittedName>
</protein>
<keyword evidence="9" id="KW-1185">Reference proteome</keyword>
<feature type="domain" description="Response regulatory" evidence="7">
    <location>
        <begin position="4"/>
        <end position="120"/>
    </location>
</feature>
<dbReference type="InterPro" id="IPR058245">
    <property type="entry name" value="NreC/VraR/RcsB-like_REC"/>
</dbReference>
<dbReference type="GO" id="GO:0003677">
    <property type="term" value="F:DNA binding"/>
    <property type="evidence" value="ECO:0007669"/>
    <property type="project" value="UniProtKB-KW"/>
</dbReference>
<dbReference type="PROSITE" id="PS00622">
    <property type="entry name" value="HTH_LUXR_1"/>
    <property type="match status" value="1"/>
</dbReference>
<dbReference type="CDD" id="cd17535">
    <property type="entry name" value="REC_NarL-like"/>
    <property type="match status" value="1"/>
</dbReference>
<dbReference type="Gene3D" id="3.40.50.2300">
    <property type="match status" value="1"/>
</dbReference>
<evidence type="ECO:0000256" key="5">
    <source>
        <dbReference type="PROSITE-ProRule" id="PRU00169"/>
    </source>
</evidence>
<evidence type="ECO:0000256" key="2">
    <source>
        <dbReference type="ARBA" id="ARBA00023015"/>
    </source>
</evidence>
<feature type="modified residue" description="4-aspartylphosphate" evidence="5">
    <location>
        <position position="55"/>
    </location>
</feature>
<sequence length="213" mass="23661">METSILLVDDHKIVRNGLRSLIEKKQTLKVIGEASNGRDAIKFCEKFKPDVVIMDIAMSGLNGVQATKQIIDIDSNIKVIALSMHSDKQFVIGMFKAGAYGYLLKDSSSEELIEAILSVVRNQKYVSQKISDVLIENISSNGNKNEVDVLTTREIEVLQLIAEGNSSKDIGELLFVSPKTVDVHRTNIMHKLNLFTIPDLTKYAIKEGIISLE</sequence>
<keyword evidence="3 8" id="KW-0238">DNA-binding</keyword>
<name>A0A2N3HGP2_9FLAO</name>
<evidence type="ECO:0000259" key="7">
    <source>
        <dbReference type="PROSITE" id="PS50110"/>
    </source>
</evidence>
<dbReference type="InterPro" id="IPR011006">
    <property type="entry name" value="CheY-like_superfamily"/>
</dbReference>
<dbReference type="AlphaFoldDB" id="A0A2N3HGP2"/>
<evidence type="ECO:0000256" key="3">
    <source>
        <dbReference type="ARBA" id="ARBA00023125"/>
    </source>
</evidence>
<dbReference type="PROSITE" id="PS50110">
    <property type="entry name" value="RESPONSE_REGULATORY"/>
    <property type="match status" value="1"/>
</dbReference>
<keyword evidence="2" id="KW-0805">Transcription regulation</keyword>
<dbReference type="GO" id="GO:0000160">
    <property type="term" value="P:phosphorelay signal transduction system"/>
    <property type="evidence" value="ECO:0007669"/>
    <property type="project" value="InterPro"/>
</dbReference>
<dbReference type="EMBL" id="PJEO01000052">
    <property type="protein sequence ID" value="PKQ44140.1"/>
    <property type="molecule type" value="Genomic_DNA"/>
</dbReference>
<dbReference type="Proteomes" id="UP000233435">
    <property type="component" value="Unassembled WGS sequence"/>
</dbReference>
<evidence type="ECO:0000256" key="1">
    <source>
        <dbReference type="ARBA" id="ARBA00022553"/>
    </source>
</evidence>
<gene>
    <name evidence="8" type="ORF">CSW08_15220</name>
</gene>
<dbReference type="OrthoDB" id="9795108at2"/>
<keyword evidence="4" id="KW-0804">Transcription</keyword>
<dbReference type="InterPro" id="IPR000792">
    <property type="entry name" value="Tscrpt_reg_LuxR_C"/>
</dbReference>
<reference evidence="8 9" key="1">
    <citation type="submission" date="2017-12" db="EMBL/GenBank/DDBJ databases">
        <title>Confluentibacter flavum sp. nov., isolated from the saline lake.</title>
        <authorList>
            <person name="Yu L."/>
        </authorList>
    </citation>
    <scope>NUCLEOTIDE SEQUENCE [LARGE SCALE GENOMIC DNA]</scope>
    <source>
        <strain evidence="8 9">3B</strain>
    </source>
</reference>
<feature type="domain" description="HTH luxR-type" evidence="6">
    <location>
        <begin position="143"/>
        <end position="208"/>
    </location>
</feature>
<dbReference type="RefSeq" id="WP_106660722.1">
    <property type="nucleotide sequence ID" value="NZ_PJEO01000052.1"/>
</dbReference>
<dbReference type="SUPFAM" id="SSF52172">
    <property type="entry name" value="CheY-like"/>
    <property type="match status" value="1"/>
</dbReference>
<dbReference type="PRINTS" id="PR00038">
    <property type="entry name" value="HTHLUXR"/>
</dbReference>